<dbReference type="EMBL" id="JAVDBT010000017">
    <property type="protein sequence ID" value="MDQ2067871.1"/>
    <property type="molecule type" value="Genomic_DNA"/>
</dbReference>
<sequence>MIWRSRCARLTASHWLCSTNRPAHGGRGTAKAGKVWGVAPPGDQTFALSLFQNQSRDHSLGGAVLHPISTVAAESGAFAVRAVDHEGEGARKLRYQVDRKAALKFLRKSMNRHRRPVTIVTDRLRSYRAALKDFGRGDDRELGCWLNSRAENLHLRFRRRERAISRSR</sequence>
<reference evidence="2 3" key="1">
    <citation type="submission" date="2023-08" db="EMBL/GenBank/DDBJ databases">
        <title>Characterization of two Paracoccaceae strains isolated from Phycosphere and proposal of Xinfangfangia lacusdiani sp. nov.</title>
        <authorList>
            <person name="Deng Y."/>
            <person name="Zhang Y.Q."/>
        </authorList>
    </citation>
    <scope>NUCLEOTIDE SEQUENCE [LARGE SCALE GENOMIC DNA]</scope>
    <source>
        <strain evidence="2 3">CPCC 101601</strain>
    </source>
</reference>
<proteinExistence type="predicted"/>
<comment type="caution">
    <text evidence="2">The sequence shown here is derived from an EMBL/GenBank/DDBJ whole genome shotgun (WGS) entry which is preliminary data.</text>
</comment>
<dbReference type="Pfam" id="PF13610">
    <property type="entry name" value="DDE_Tnp_IS240"/>
    <property type="match status" value="1"/>
</dbReference>
<protein>
    <submittedName>
        <fullName evidence="2">DDE-type integrase/transposase/recombinase</fullName>
    </submittedName>
</protein>
<keyword evidence="3" id="KW-1185">Reference proteome</keyword>
<feature type="domain" description="DDE" evidence="1">
    <location>
        <begin position="80"/>
        <end position="164"/>
    </location>
</feature>
<evidence type="ECO:0000313" key="3">
    <source>
        <dbReference type="Proteomes" id="UP001239680"/>
    </source>
</evidence>
<evidence type="ECO:0000259" key="1">
    <source>
        <dbReference type="Pfam" id="PF13610"/>
    </source>
</evidence>
<dbReference type="Proteomes" id="UP001239680">
    <property type="component" value="Unassembled WGS sequence"/>
</dbReference>
<organism evidence="2 3">
    <name type="scientific">Pseudogemmobacter lacusdianii</name>
    <dbReference type="NCBI Taxonomy" id="3069608"/>
    <lineage>
        <taxon>Bacteria</taxon>
        <taxon>Pseudomonadati</taxon>
        <taxon>Pseudomonadota</taxon>
        <taxon>Alphaproteobacteria</taxon>
        <taxon>Rhodobacterales</taxon>
        <taxon>Paracoccaceae</taxon>
        <taxon>Pseudogemmobacter</taxon>
    </lineage>
</organism>
<gene>
    <name evidence="2" type="ORF">Q9295_15965</name>
</gene>
<evidence type="ECO:0000313" key="2">
    <source>
        <dbReference type="EMBL" id="MDQ2067871.1"/>
    </source>
</evidence>
<name>A0ABU0W1H7_9RHOB</name>
<dbReference type="InterPro" id="IPR032874">
    <property type="entry name" value="DDE_dom"/>
</dbReference>
<accession>A0ABU0W1H7</accession>